<evidence type="ECO:0000259" key="1">
    <source>
        <dbReference type="Pfam" id="PF03028"/>
    </source>
</evidence>
<dbReference type="PANTHER" id="PTHR22878">
    <property type="entry name" value="DYNEIN HEAVY CHAIN 6, AXONEMAL-LIKE-RELATED"/>
    <property type="match status" value="1"/>
</dbReference>
<dbReference type="Proteomes" id="UP001235939">
    <property type="component" value="Chromosome 20"/>
</dbReference>
<evidence type="ECO:0000259" key="2">
    <source>
        <dbReference type="Pfam" id="PF12781"/>
    </source>
</evidence>
<name>A0ABY6LLY3_9ARAC</name>
<feature type="domain" description="Dynein heavy chain ATP-binding dynein motor region" evidence="2">
    <location>
        <begin position="1"/>
        <end position="54"/>
    </location>
</feature>
<feature type="domain" description="Dynein heavy chain region D6 P-loop" evidence="1">
    <location>
        <begin position="181"/>
        <end position="295"/>
    </location>
</feature>
<dbReference type="InterPro" id="IPR004273">
    <property type="entry name" value="Dynein_heavy_D6_P-loop"/>
</dbReference>
<dbReference type="InterPro" id="IPR035706">
    <property type="entry name" value="AAA_9"/>
</dbReference>
<evidence type="ECO:0000313" key="4">
    <source>
        <dbReference type="Proteomes" id="UP001235939"/>
    </source>
</evidence>
<proteinExistence type="predicted"/>
<organism evidence="3 4">
    <name type="scientific">Cordylochernes scorpioides</name>
    <dbReference type="NCBI Taxonomy" id="51811"/>
    <lineage>
        <taxon>Eukaryota</taxon>
        <taxon>Metazoa</taxon>
        <taxon>Ecdysozoa</taxon>
        <taxon>Arthropoda</taxon>
        <taxon>Chelicerata</taxon>
        <taxon>Arachnida</taxon>
        <taxon>Pseudoscorpiones</taxon>
        <taxon>Cheliferoidea</taxon>
        <taxon>Chernetidae</taxon>
        <taxon>Cordylochernes</taxon>
    </lineage>
</organism>
<dbReference type="PANTHER" id="PTHR22878:SF68">
    <property type="entry name" value="DYNEIN HEAVY CHAIN 6, AXONEMAL-LIKE"/>
    <property type="match status" value="1"/>
</dbReference>
<dbReference type="Pfam" id="PF03028">
    <property type="entry name" value="Dynein_heavy"/>
    <property type="match status" value="1"/>
</dbReference>
<reference evidence="3 4" key="1">
    <citation type="submission" date="2022-01" db="EMBL/GenBank/DDBJ databases">
        <title>A chromosomal length assembly of Cordylochernes scorpioides.</title>
        <authorList>
            <person name="Zeh D."/>
            <person name="Zeh J."/>
        </authorList>
    </citation>
    <scope>NUCLEOTIDE SEQUENCE [LARGE SCALE GENOMIC DNA]</scope>
    <source>
        <strain evidence="3">IN4F17</strain>
        <tissue evidence="3">Whole Body</tissue>
    </source>
</reference>
<dbReference type="Pfam" id="PF12781">
    <property type="entry name" value="AAA_9"/>
    <property type="match status" value="1"/>
</dbReference>
<dbReference type="Gene3D" id="3.40.50.300">
    <property type="entry name" value="P-loop containing nucleotide triphosphate hydrolases"/>
    <property type="match status" value="2"/>
</dbReference>
<protein>
    <submittedName>
        <fullName evidence="3">DNAH6</fullName>
    </submittedName>
</protein>
<keyword evidence="4" id="KW-1185">Reference proteome</keyword>
<dbReference type="InterPro" id="IPR026983">
    <property type="entry name" value="DHC"/>
</dbReference>
<dbReference type="EMBL" id="CP092882">
    <property type="protein sequence ID" value="UYV81316.1"/>
    <property type="molecule type" value="Genomic_DNA"/>
</dbReference>
<dbReference type="InterPro" id="IPR027417">
    <property type="entry name" value="P-loop_NTPase"/>
</dbReference>
<accession>A0ABY6LLY3</accession>
<gene>
    <name evidence="3" type="ORF">LAZ67_20000753</name>
</gene>
<evidence type="ECO:0000313" key="3">
    <source>
        <dbReference type="EMBL" id="UYV81316.1"/>
    </source>
</evidence>
<feature type="non-terminal residue" evidence="3">
    <location>
        <position position="1"/>
    </location>
</feature>
<sequence length="321" mass="36840">MIHFGDNDIEYDRNFRLYITTKLANPHYLPEVCIKVTIINFTVTPLGLEDQLLRYPYKRSPLMGRSQITTIFLRGLFAKDKLVFSFMLAVSILMQKGDITQLEWMIFLRGTTSLRQVGLFKYFEGSRRRISKYIYISVRNKLLDVVQVVVAVTGFIQENLGKTFIEEPAVDMYTLYESMANKIPLVFILSPGSDPMSNFLKFAGEMGFMKRFQAISLGQGQGPVAEKIISSGKRNGNWVFLQNCHLATSWMLNLENIVQNLTSQMDLHQDFRMFLSSMPARTFPVAVLQNSVKVTNEPPKGIRSNVQRAFANIEKNFFEDH</sequence>